<gene>
    <name evidence="7" type="ORF">BBK91_004770</name>
    <name evidence="6" type="ORF">BBL17_027355</name>
</gene>
<comment type="similarity">
    <text evidence="1">Belongs to the LysR transcriptional regulatory family.</text>
</comment>
<feature type="domain" description="HTH lysR-type" evidence="5">
    <location>
        <begin position="5"/>
        <end position="62"/>
    </location>
</feature>
<dbReference type="SMR" id="A0ABD6H341"/>
<dbReference type="PANTHER" id="PTHR30537">
    <property type="entry name" value="HTH-TYPE TRANSCRIPTIONAL REGULATOR"/>
    <property type="match status" value="1"/>
</dbReference>
<proteinExistence type="inferred from homology"/>
<dbReference type="SUPFAM" id="SSF53850">
    <property type="entry name" value="Periplasmic binding protein-like II"/>
    <property type="match status" value="1"/>
</dbReference>
<dbReference type="AlphaFoldDB" id="A0ABD6H341"/>
<evidence type="ECO:0000256" key="1">
    <source>
        <dbReference type="ARBA" id="ARBA00009437"/>
    </source>
</evidence>
<dbReference type="InterPro" id="IPR036390">
    <property type="entry name" value="WH_DNA-bd_sf"/>
</dbReference>
<dbReference type="Gene3D" id="3.40.190.10">
    <property type="entry name" value="Periplasmic binding protein-like II"/>
    <property type="match status" value="2"/>
</dbReference>
<evidence type="ECO:0000313" key="7">
    <source>
        <dbReference type="EMBL" id="MUP09178.1"/>
    </source>
</evidence>
<dbReference type="SUPFAM" id="SSF46785">
    <property type="entry name" value="Winged helix' DNA-binding domain"/>
    <property type="match status" value="1"/>
</dbReference>
<dbReference type="Gene3D" id="1.10.10.10">
    <property type="entry name" value="Winged helix-like DNA-binding domain superfamily/Winged helix DNA-binding domain"/>
    <property type="match status" value="1"/>
</dbReference>
<sequence length="320" mass="36312">MRRRVPLNSVRAFEAAARRMSLVQASDELCVTPTAVSHQIRQLEDFLQTKLFLRRSSRLELTPESRACLAKLTEALDIIDDAIAALHKPMDMPERLVVGASASVGSLWLMPRLRNFYRTAPEIDISLTTFIERSAIETDTSDVWICNWHTNLDRRVELLLEEDIIPVCSPQMAEEFGELSFDSLRELPLVHVDRAKASINGQYPDWDRYLREYGISRNDIAKGPRFNQAGPAIEAAKAGMGALLGRSILIERALETGELIRLGDPYPIRNPYYLISPLQPASNAVKMFKDWIFAQAKTRTSTYVELPHKNRRGSDFRLTV</sequence>
<evidence type="ECO:0000256" key="3">
    <source>
        <dbReference type="ARBA" id="ARBA00023125"/>
    </source>
</evidence>
<dbReference type="PROSITE" id="PS50931">
    <property type="entry name" value="HTH_LYSR"/>
    <property type="match status" value="1"/>
</dbReference>
<evidence type="ECO:0000313" key="6">
    <source>
        <dbReference type="EMBL" id="MUO45485.1"/>
    </source>
</evidence>
<protein>
    <submittedName>
        <fullName evidence="7">LysR family transcriptional regulator</fullName>
    </submittedName>
</protein>
<dbReference type="Proteomes" id="UP000179536">
    <property type="component" value="Unassembled WGS sequence"/>
</dbReference>
<dbReference type="InterPro" id="IPR036388">
    <property type="entry name" value="WH-like_DNA-bd_sf"/>
</dbReference>
<dbReference type="Pfam" id="PF00126">
    <property type="entry name" value="HTH_1"/>
    <property type="match status" value="1"/>
</dbReference>
<evidence type="ECO:0000259" key="5">
    <source>
        <dbReference type="PROSITE" id="PS50931"/>
    </source>
</evidence>
<organism evidence="7 9">
    <name type="scientific">Agrobacterium vitis</name>
    <name type="common">Rhizobium vitis</name>
    <dbReference type="NCBI Taxonomy" id="373"/>
    <lineage>
        <taxon>Bacteria</taxon>
        <taxon>Pseudomonadati</taxon>
        <taxon>Pseudomonadota</taxon>
        <taxon>Alphaproteobacteria</taxon>
        <taxon>Hyphomicrobiales</taxon>
        <taxon>Rhizobiaceae</taxon>
        <taxon>Rhizobium/Agrobacterium group</taxon>
        <taxon>Agrobacterium</taxon>
    </lineage>
</organism>
<accession>A0ABD6H341</accession>
<dbReference type="InterPro" id="IPR005119">
    <property type="entry name" value="LysR_subst-bd"/>
</dbReference>
<name>A0ABD6H341_AGRVI</name>
<dbReference type="Pfam" id="PF03466">
    <property type="entry name" value="LysR_substrate"/>
    <property type="match status" value="1"/>
</dbReference>
<evidence type="ECO:0000256" key="2">
    <source>
        <dbReference type="ARBA" id="ARBA00023015"/>
    </source>
</evidence>
<dbReference type="EMBL" id="MBFE02000038">
    <property type="protein sequence ID" value="MUO45485.1"/>
    <property type="molecule type" value="Genomic_DNA"/>
</dbReference>
<reference evidence="8 9" key="1">
    <citation type="submission" date="2019-11" db="EMBL/GenBank/DDBJ databases">
        <title>Whole-genome sequencing of Allorhizobium vitis.</title>
        <authorList>
            <person name="Gan H.M."/>
            <person name="Savka M.A."/>
        </authorList>
    </citation>
    <scope>NUCLEOTIDE SEQUENCE [LARGE SCALE GENOMIC DNA]</scope>
    <source>
        <strain evidence="7 9">RF2/1</strain>
        <strain evidence="6 8">T1/7</strain>
    </source>
</reference>
<evidence type="ECO:0000256" key="4">
    <source>
        <dbReference type="ARBA" id="ARBA00023163"/>
    </source>
</evidence>
<evidence type="ECO:0000313" key="8">
    <source>
        <dbReference type="Proteomes" id="UP000179454"/>
    </source>
</evidence>
<dbReference type="InterPro" id="IPR058163">
    <property type="entry name" value="LysR-type_TF_proteobact-type"/>
</dbReference>
<dbReference type="Proteomes" id="UP000179454">
    <property type="component" value="Unassembled WGS sequence"/>
</dbReference>
<keyword evidence="2" id="KW-0805">Transcription regulation</keyword>
<keyword evidence="4" id="KW-0804">Transcription</keyword>
<dbReference type="InterPro" id="IPR000847">
    <property type="entry name" value="LysR_HTH_N"/>
</dbReference>
<evidence type="ECO:0000313" key="9">
    <source>
        <dbReference type="Proteomes" id="UP000179536"/>
    </source>
</evidence>
<dbReference type="RefSeq" id="WP_015918278.1">
    <property type="nucleotide sequence ID" value="NZ_AP023281.1"/>
</dbReference>
<keyword evidence="3" id="KW-0238">DNA-binding</keyword>
<dbReference type="EMBL" id="MBFA02000002">
    <property type="protein sequence ID" value="MUP09178.1"/>
    <property type="molecule type" value="Genomic_DNA"/>
</dbReference>
<comment type="caution">
    <text evidence="7">The sequence shown here is derived from an EMBL/GenBank/DDBJ whole genome shotgun (WGS) entry which is preliminary data.</text>
</comment>
<dbReference type="GO" id="GO:0003677">
    <property type="term" value="F:DNA binding"/>
    <property type="evidence" value="ECO:0007669"/>
    <property type="project" value="UniProtKB-KW"/>
</dbReference>
<dbReference type="PANTHER" id="PTHR30537:SF74">
    <property type="entry name" value="HTH-TYPE TRANSCRIPTIONAL REGULATOR TRPI"/>
    <property type="match status" value="1"/>
</dbReference>
<keyword evidence="8" id="KW-1185">Reference proteome</keyword>